<feature type="domain" description="DUF4037" evidence="1">
    <location>
        <begin position="1"/>
        <end position="56"/>
    </location>
</feature>
<evidence type="ECO:0000313" key="3">
    <source>
        <dbReference type="Proteomes" id="UP001596047"/>
    </source>
</evidence>
<comment type="caution">
    <text evidence="2">The sequence shown here is derived from an EMBL/GenBank/DDBJ whole genome shotgun (WGS) entry which is preliminary data.</text>
</comment>
<dbReference type="InterPro" id="IPR025117">
    <property type="entry name" value="DUF4037"/>
</dbReference>
<proteinExistence type="predicted"/>
<reference evidence="3" key="1">
    <citation type="journal article" date="2019" name="Int. J. Syst. Evol. Microbiol.">
        <title>The Global Catalogue of Microorganisms (GCM) 10K type strain sequencing project: providing services to taxonomists for standard genome sequencing and annotation.</title>
        <authorList>
            <consortium name="The Broad Institute Genomics Platform"/>
            <consortium name="The Broad Institute Genome Sequencing Center for Infectious Disease"/>
            <person name="Wu L."/>
            <person name="Ma J."/>
        </authorList>
    </citation>
    <scope>NUCLEOTIDE SEQUENCE [LARGE SCALE GENOMIC DNA]</scope>
    <source>
        <strain evidence="3">CGMCC 1.3240</strain>
    </source>
</reference>
<protein>
    <submittedName>
        <fullName evidence="2">DUF4037 domain-containing protein</fullName>
    </submittedName>
</protein>
<dbReference type="EMBL" id="JBHSOW010000095">
    <property type="protein sequence ID" value="MFC5652312.1"/>
    <property type="molecule type" value="Genomic_DNA"/>
</dbReference>
<accession>A0ABW0W2R3</accession>
<dbReference type="Pfam" id="PF13228">
    <property type="entry name" value="DUF4037"/>
    <property type="match status" value="1"/>
</dbReference>
<keyword evidence="3" id="KW-1185">Reference proteome</keyword>
<dbReference type="RefSeq" id="WP_379190947.1">
    <property type="nucleotide sequence ID" value="NZ_JBHSOW010000095.1"/>
</dbReference>
<organism evidence="2 3">
    <name type="scientific">Paenibacillus solisilvae</name>
    <dbReference type="NCBI Taxonomy" id="2486751"/>
    <lineage>
        <taxon>Bacteria</taxon>
        <taxon>Bacillati</taxon>
        <taxon>Bacillota</taxon>
        <taxon>Bacilli</taxon>
        <taxon>Bacillales</taxon>
        <taxon>Paenibacillaceae</taxon>
        <taxon>Paenibacillus</taxon>
    </lineage>
</organism>
<name>A0ABW0W2R3_9BACL</name>
<gene>
    <name evidence="2" type="ORF">ACFPYJ_25010</name>
</gene>
<dbReference type="Proteomes" id="UP001596047">
    <property type="component" value="Unassembled WGS sequence"/>
</dbReference>
<evidence type="ECO:0000313" key="2">
    <source>
        <dbReference type="EMBL" id="MFC5652312.1"/>
    </source>
</evidence>
<sequence length="185" mass="21445">MASIWQRIGQEEHLMLRAGFIGDELGSAVIASRIVRDIMNLCFLMERQYAPYPKWFGTAFKRLKGSEQIDPYLWTAQTAAAWREREQALNHAYRYLSQIHNGLGITANIPDDVSFFFDRPFKVMNGGGIAELIANRIADTNLQQLSRKRLIGSIDQITDNTDFRNMSRWNEEDGDRTRQKLRELF</sequence>
<evidence type="ECO:0000259" key="1">
    <source>
        <dbReference type="Pfam" id="PF13228"/>
    </source>
</evidence>